<feature type="non-terminal residue" evidence="2">
    <location>
        <position position="1"/>
    </location>
</feature>
<organism evidence="2">
    <name type="scientific">Trichophyton rubrum CBS 288.86</name>
    <dbReference type="NCBI Taxonomy" id="1215330"/>
    <lineage>
        <taxon>Eukaryota</taxon>
        <taxon>Fungi</taxon>
        <taxon>Dikarya</taxon>
        <taxon>Ascomycota</taxon>
        <taxon>Pezizomycotina</taxon>
        <taxon>Eurotiomycetes</taxon>
        <taxon>Eurotiomycetidae</taxon>
        <taxon>Onygenales</taxon>
        <taxon>Arthrodermataceae</taxon>
        <taxon>Trichophyton</taxon>
    </lineage>
</organism>
<feature type="compositionally biased region" description="Basic residues" evidence="1">
    <location>
        <begin position="29"/>
        <end position="39"/>
    </location>
</feature>
<dbReference type="Proteomes" id="UP000023758">
    <property type="component" value="Unassembled WGS sequence"/>
</dbReference>
<evidence type="ECO:0000256" key="1">
    <source>
        <dbReference type="SAM" id="MobiDB-lite"/>
    </source>
</evidence>
<accession>A0A022W4P9</accession>
<protein>
    <submittedName>
        <fullName evidence="2">Uncharacterized protein</fullName>
    </submittedName>
</protein>
<feature type="region of interest" description="Disordered" evidence="1">
    <location>
        <begin position="1"/>
        <end position="39"/>
    </location>
</feature>
<gene>
    <name evidence="2" type="ORF">H103_03641</name>
</gene>
<dbReference type="AlphaFoldDB" id="A0A022W4P9"/>
<dbReference type="EMBL" id="KK207821">
    <property type="protein sequence ID" value="EZF53415.1"/>
    <property type="molecule type" value="Genomic_DNA"/>
</dbReference>
<proteinExistence type="predicted"/>
<dbReference type="HOGENOM" id="CLU_2164546_0_0_1"/>
<name>A0A022W4P9_TRIRU</name>
<reference evidence="2" key="1">
    <citation type="submission" date="2014-02" db="EMBL/GenBank/DDBJ databases">
        <title>The Genome Sequence of Trichophyton rubrum (morphotype fischeri) CBS 288.86.</title>
        <authorList>
            <consortium name="The Broad Institute Genomics Platform"/>
            <person name="Cuomo C.A."/>
            <person name="White T.C."/>
            <person name="Graser Y."/>
            <person name="Martinez-Rossi N."/>
            <person name="Heitman J."/>
            <person name="Young S.K."/>
            <person name="Zeng Q."/>
            <person name="Gargeya S."/>
            <person name="Abouelleil A."/>
            <person name="Alvarado L."/>
            <person name="Chapman S.B."/>
            <person name="Gainer-Dewar J."/>
            <person name="Goldberg J."/>
            <person name="Griggs A."/>
            <person name="Gujja S."/>
            <person name="Hansen M."/>
            <person name="Howarth C."/>
            <person name="Imamovic A."/>
            <person name="Larimer J."/>
            <person name="Martinez D."/>
            <person name="Murphy C."/>
            <person name="Pearson M.D."/>
            <person name="Persinoti G."/>
            <person name="Poon T."/>
            <person name="Priest M."/>
            <person name="Roberts A.D."/>
            <person name="Saif S."/>
            <person name="Shea T.D."/>
            <person name="Sykes S.N."/>
            <person name="Wortman J."/>
            <person name="Nusbaum C."/>
            <person name="Birren B."/>
        </authorList>
    </citation>
    <scope>NUCLEOTIDE SEQUENCE [LARGE SCALE GENOMIC DNA]</scope>
    <source>
        <strain evidence="2">CBS 288.86</strain>
    </source>
</reference>
<sequence length="111" mass="12751">HGYLDIPRRLVPPARNPVQTPSRRPGGSRSRRVTNAKKQYRSRSCPTFFSLSLVKKLLLRTSRFGTLGPGIDSTHISIWPFSPDPRSTSLYPPRKLSFYHCYTSNIEIYFP</sequence>
<evidence type="ECO:0000313" key="2">
    <source>
        <dbReference type="EMBL" id="EZF53415.1"/>
    </source>
</evidence>